<organism evidence="8 9">
    <name type="scientific">Thlaspi arvense</name>
    <name type="common">Field penny-cress</name>
    <dbReference type="NCBI Taxonomy" id="13288"/>
    <lineage>
        <taxon>Eukaryota</taxon>
        <taxon>Viridiplantae</taxon>
        <taxon>Streptophyta</taxon>
        <taxon>Embryophyta</taxon>
        <taxon>Tracheophyta</taxon>
        <taxon>Spermatophyta</taxon>
        <taxon>Magnoliopsida</taxon>
        <taxon>eudicotyledons</taxon>
        <taxon>Gunneridae</taxon>
        <taxon>Pentapetalae</taxon>
        <taxon>rosids</taxon>
        <taxon>malvids</taxon>
        <taxon>Brassicales</taxon>
        <taxon>Brassicaceae</taxon>
        <taxon>Thlaspideae</taxon>
        <taxon>Thlaspi</taxon>
    </lineage>
</organism>
<dbReference type="Pfam" id="PF03106">
    <property type="entry name" value="WRKY"/>
    <property type="match status" value="1"/>
</dbReference>
<feature type="compositionally biased region" description="Basic and acidic residues" evidence="6">
    <location>
        <begin position="67"/>
        <end position="83"/>
    </location>
</feature>
<dbReference type="PROSITE" id="PS50811">
    <property type="entry name" value="WRKY"/>
    <property type="match status" value="1"/>
</dbReference>
<dbReference type="PANTHER" id="PTHR31221:SF289">
    <property type="entry name" value="WRKY TRANSCRIPTION FACTOR 68"/>
    <property type="match status" value="1"/>
</dbReference>
<evidence type="ECO:0000313" key="8">
    <source>
        <dbReference type="EMBL" id="CAH2063092.1"/>
    </source>
</evidence>
<dbReference type="AlphaFoldDB" id="A0AAU9SFX1"/>
<keyword evidence="2" id="KW-0805">Transcription regulation</keyword>
<evidence type="ECO:0000256" key="3">
    <source>
        <dbReference type="ARBA" id="ARBA00023125"/>
    </source>
</evidence>
<dbReference type="FunFam" id="2.20.25.80:FF:000003">
    <property type="entry name" value="WRKY transcription factor 57"/>
    <property type="match status" value="1"/>
</dbReference>
<evidence type="ECO:0000256" key="6">
    <source>
        <dbReference type="SAM" id="MobiDB-lite"/>
    </source>
</evidence>
<comment type="subcellular location">
    <subcellularLocation>
        <location evidence="1">Nucleus</location>
    </subcellularLocation>
</comment>
<feature type="domain" description="WRKY" evidence="7">
    <location>
        <begin position="105"/>
        <end position="170"/>
    </location>
</feature>
<accession>A0AAU9SFX1</accession>
<evidence type="ECO:0000256" key="4">
    <source>
        <dbReference type="ARBA" id="ARBA00023163"/>
    </source>
</evidence>
<dbReference type="GO" id="GO:0043565">
    <property type="term" value="F:sequence-specific DNA binding"/>
    <property type="evidence" value="ECO:0007669"/>
    <property type="project" value="InterPro"/>
</dbReference>
<keyword evidence="9" id="KW-1185">Reference proteome</keyword>
<evidence type="ECO:0000256" key="2">
    <source>
        <dbReference type="ARBA" id="ARBA00023015"/>
    </source>
</evidence>
<keyword evidence="4" id="KW-0804">Transcription</keyword>
<keyword evidence="3" id="KW-0238">DNA-binding</keyword>
<feature type="region of interest" description="Disordered" evidence="6">
    <location>
        <begin position="52"/>
        <end position="83"/>
    </location>
</feature>
<evidence type="ECO:0000256" key="1">
    <source>
        <dbReference type="ARBA" id="ARBA00004123"/>
    </source>
</evidence>
<evidence type="ECO:0000259" key="7">
    <source>
        <dbReference type="PROSITE" id="PS50811"/>
    </source>
</evidence>
<reference evidence="8 9" key="1">
    <citation type="submission" date="2022-03" db="EMBL/GenBank/DDBJ databases">
        <authorList>
            <person name="Nunn A."/>
            <person name="Chopra R."/>
            <person name="Nunn A."/>
            <person name="Contreras Garrido A."/>
        </authorList>
    </citation>
    <scope>NUCLEOTIDE SEQUENCE [LARGE SCALE GENOMIC DNA]</scope>
</reference>
<evidence type="ECO:0000313" key="9">
    <source>
        <dbReference type="Proteomes" id="UP000836841"/>
    </source>
</evidence>
<dbReference type="InterPro" id="IPR036576">
    <property type="entry name" value="WRKY_dom_sf"/>
</dbReference>
<dbReference type="EMBL" id="OU466861">
    <property type="protein sequence ID" value="CAH2063092.1"/>
    <property type="molecule type" value="Genomic_DNA"/>
</dbReference>
<dbReference type="Gene3D" id="2.20.25.80">
    <property type="entry name" value="WRKY domain"/>
    <property type="match status" value="1"/>
</dbReference>
<sequence length="261" mass="29559">MENVGVGMQFSDLGQTSDLTAERCTVGFMDLLGVHQGISRNTLIHPPPMQFPATATPPNSSYEAVTGEEKKRGYGESIEKEHKRNKRLGEQTKARVPKVSFITKSQINNLDDGYKWRKYGQKPVRNSPFPRNYYRCTTYRCDVKKRVERSFSDPSNIITTYEGQHTHPTPLIMSNRSSFVSNGSASRSHFGLPRLPPQLHHRQQQHQLSLFGKQEKGFGHDDDHVMNKSRTHQGLLDGAGLVKDHGLLQDVVSSHIIKEEH</sequence>
<dbReference type="PANTHER" id="PTHR31221">
    <property type="entry name" value="WRKY TRANSCRIPTION FACTOR PROTEIN 1-RELATED"/>
    <property type="match status" value="1"/>
</dbReference>
<name>A0AAU9SFX1_THLAR</name>
<dbReference type="Proteomes" id="UP000836841">
    <property type="component" value="Chromosome 5"/>
</dbReference>
<dbReference type="InterPro" id="IPR044810">
    <property type="entry name" value="WRKY_plant"/>
</dbReference>
<dbReference type="InterPro" id="IPR003657">
    <property type="entry name" value="WRKY_dom"/>
</dbReference>
<gene>
    <name evidence="8" type="ORF">TAV2_LOCUS18197</name>
</gene>
<dbReference type="GO" id="GO:0003700">
    <property type="term" value="F:DNA-binding transcription factor activity"/>
    <property type="evidence" value="ECO:0007669"/>
    <property type="project" value="InterPro"/>
</dbReference>
<dbReference type="SUPFAM" id="SSF118290">
    <property type="entry name" value="WRKY DNA-binding domain"/>
    <property type="match status" value="1"/>
</dbReference>
<dbReference type="GO" id="GO:0005634">
    <property type="term" value="C:nucleus"/>
    <property type="evidence" value="ECO:0007669"/>
    <property type="project" value="UniProtKB-SubCell"/>
</dbReference>
<keyword evidence="5" id="KW-0539">Nucleus</keyword>
<proteinExistence type="predicted"/>
<dbReference type="SMART" id="SM00774">
    <property type="entry name" value="WRKY"/>
    <property type="match status" value="1"/>
</dbReference>
<evidence type="ECO:0000256" key="5">
    <source>
        <dbReference type="ARBA" id="ARBA00023242"/>
    </source>
</evidence>
<protein>
    <recommendedName>
        <fullName evidence="7">WRKY domain-containing protein</fullName>
    </recommendedName>
</protein>